<keyword evidence="3" id="KW-1185">Reference proteome</keyword>
<organism evidence="2 3">
    <name type="scientific">Wenjunlia tyrosinilytica</name>
    <dbReference type="NCBI Taxonomy" id="1544741"/>
    <lineage>
        <taxon>Bacteria</taxon>
        <taxon>Bacillati</taxon>
        <taxon>Actinomycetota</taxon>
        <taxon>Actinomycetes</taxon>
        <taxon>Kitasatosporales</taxon>
        <taxon>Streptomycetaceae</taxon>
        <taxon>Wenjunlia</taxon>
    </lineage>
</organism>
<proteinExistence type="predicted"/>
<feature type="signal peptide" evidence="1">
    <location>
        <begin position="1"/>
        <end position="31"/>
    </location>
</feature>
<evidence type="ECO:0000313" key="2">
    <source>
        <dbReference type="EMBL" id="GGO93317.1"/>
    </source>
</evidence>
<evidence type="ECO:0000313" key="3">
    <source>
        <dbReference type="Proteomes" id="UP000641932"/>
    </source>
</evidence>
<dbReference type="EMBL" id="BMMS01000020">
    <property type="protein sequence ID" value="GGO93317.1"/>
    <property type="molecule type" value="Genomic_DNA"/>
</dbReference>
<gene>
    <name evidence="2" type="ORF">GCM10012280_45570</name>
</gene>
<accession>A0A917ZV37</accession>
<evidence type="ECO:0008006" key="4">
    <source>
        <dbReference type="Google" id="ProtNLM"/>
    </source>
</evidence>
<reference evidence="2" key="2">
    <citation type="submission" date="2020-09" db="EMBL/GenBank/DDBJ databases">
        <authorList>
            <person name="Sun Q."/>
            <person name="Zhou Y."/>
        </authorList>
    </citation>
    <scope>NUCLEOTIDE SEQUENCE</scope>
    <source>
        <strain evidence="2">CGMCC 4.7201</strain>
    </source>
</reference>
<sequence length="129" mass="14066">MVTNVRRTLAALTASLGLAAASLTFASSAHADSWNCGPAGPQGTSHVCIRTDPEGYDAKVEAGMDLHGHMVDLNLMCANGHWFGDQGKFNVFFSMRWTYVFRVGSQGACQVLLYDDTTKETWASPWAYK</sequence>
<comment type="caution">
    <text evidence="2">The sequence shown here is derived from an EMBL/GenBank/DDBJ whole genome shotgun (WGS) entry which is preliminary data.</text>
</comment>
<feature type="chain" id="PRO_5037056879" description="Secreted protein" evidence="1">
    <location>
        <begin position="32"/>
        <end position="129"/>
    </location>
</feature>
<evidence type="ECO:0000256" key="1">
    <source>
        <dbReference type="SAM" id="SignalP"/>
    </source>
</evidence>
<protein>
    <recommendedName>
        <fullName evidence="4">Secreted protein</fullName>
    </recommendedName>
</protein>
<dbReference type="AlphaFoldDB" id="A0A917ZV37"/>
<name>A0A917ZV37_9ACTN</name>
<dbReference type="Proteomes" id="UP000641932">
    <property type="component" value="Unassembled WGS sequence"/>
</dbReference>
<reference evidence="2" key="1">
    <citation type="journal article" date="2014" name="Int. J. Syst. Evol. Microbiol.">
        <title>Complete genome sequence of Corynebacterium casei LMG S-19264T (=DSM 44701T), isolated from a smear-ripened cheese.</title>
        <authorList>
            <consortium name="US DOE Joint Genome Institute (JGI-PGF)"/>
            <person name="Walter F."/>
            <person name="Albersmeier A."/>
            <person name="Kalinowski J."/>
            <person name="Ruckert C."/>
        </authorList>
    </citation>
    <scope>NUCLEOTIDE SEQUENCE</scope>
    <source>
        <strain evidence="2">CGMCC 4.7201</strain>
    </source>
</reference>
<keyword evidence="1" id="KW-0732">Signal</keyword>